<feature type="non-terminal residue" evidence="1">
    <location>
        <position position="141"/>
    </location>
</feature>
<reference evidence="1" key="1">
    <citation type="submission" date="2021-06" db="EMBL/GenBank/DDBJ databases">
        <authorList>
            <person name="Kallberg Y."/>
            <person name="Tangrot J."/>
            <person name="Rosling A."/>
        </authorList>
    </citation>
    <scope>NUCLEOTIDE SEQUENCE</scope>
    <source>
        <strain evidence="1">UK204</strain>
    </source>
</reference>
<keyword evidence="2" id="KW-1185">Reference proteome</keyword>
<dbReference type="OrthoDB" id="2441667at2759"/>
<evidence type="ECO:0000313" key="1">
    <source>
        <dbReference type="EMBL" id="CAG8723216.1"/>
    </source>
</evidence>
<accession>A0A9N9NCT8</accession>
<sequence length="141" mass="16732">DLRRWSVDKLRDILNRRNIHFDIISGRNELVNLLKQEIEEEAQIGKESREDFSKMDIDEWAFKCNQKYGKKGSEKRLVKELVAALTHYFMDMLDRLKEMVENGELIAEVIPSLKTIENWITRFSSSSKKEHGERFLEQNIC</sequence>
<dbReference type="AlphaFoldDB" id="A0A9N9NCT8"/>
<protein>
    <submittedName>
        <fullName evidence="1">14299_t:CDS:1</fullName>
    </submittedName>
</protein>
<proteinExistence type="predicted"/>
<dbReference type="Proteomes" id="UP000789570">
    <property type="component" value="Unassembled WGS sequence"/>
</dbReference>
<dbReference type="EMBL" id="CAJVPQ010010601">
    <property type="protein sequence ID" value="CAG8723216.1"/>
    <property type="molecule type" value="Genomic_DNA"/>
</dbReference>
<gene>
    <name evidence="1" type="ORF">FCALED_LOCUS14506</name>
</gene>
<comment type="caution">
    <text evidence="1">The sequence shown here is derived from an EMBL/GenBank/DDBJ whole genome shotgun (WGS) entry which is preliminary data.</text>
</comment>
<organism evidence="1 2">
    <name type="scientific">Funneliformis caledonium</name>
    <dbReference type="NCBI Taxonomy" id="1117310"/>
    <lineage>
        <taxon>Eukaryota</taxon>
        <taxon>Fungi</taxon>
        <taxon>Fungi incertae sedis</taxon>
        <taxon>Mucoromycota</taxon>
        <taxon>Glomeromycotina</taxon>
        <taxon>Glomeromycetes</taxon>
        <taxon>Glomerales</taxon>
        <taxon>Glomeraceae</taxon>
        <taxon>Funneliformis</taxon>
    </lineage>
</organism>
<name>A0A9N9NCT8_9GLOM</name>
<evidence type="ECO:0000313" key="2">
    <source>
        <dbReference type="Proteomes" id="UP000789570"/>
    </source>
</evidence>